<keyword evidence="4 6" id="KW-1133">Transmembrane helix</keyword>
<dbReference type="Pfam" id="PF13396">
    <property type="entry name" value="PLDc_N"/>
    <property type="match status" value="1"/>
</dbReference>
<evidence type="ECO:0000313" key="8">
    <source>
        <dbReference type="EMBL" id="CDS83340.1"/>
    </source>
</evidence>
<dbReference type="EMBL" id="FUPS01000015">
    <property type="protein sequence ID" value="SJT03779.1"/>
    <property type="molecule type" value="Genomic_DNA"/>
</dbReference>
<comment type="subcellular location">
    <subcellularLocation>
        <location evidence="1">Cell membrane</location>
        <topology evidence="1">Multi-pass membrane protein</topology>
    </subcellularLocation>
</comment>
<feature type="domain" description="Cardiolipin synthase N-terminal" evidence="7">
    <location>
        <begin position="20"/>
        <end position="63"/>
    </location>
</feature>
<reference evidence="11" key="2">
    <citation type="journal article" date="2018" name="Genome Biol.">
        <title>SKESA: strategic k-mer extension for scrupulous assemblies.</title>
        <authorList>
            <person name="Souvorov A."/>
            <person name="Agarwala R."/>
            <person name="Lipman D.J."/>
        </authorList>
    </citation>
    <scope>NUCLEOTIDE SEQUENCE</scope>
    <source>
        <strain evidence="12">Clostridioides</strain>
        <strain evidence="11">HN1000</strain>
    </source>
</reference>
<evidence type="ECO:0000313" key="14">
    <source>
        <dbReference type="EMBL" id="VFD34576.1"/>
    </source>
</evidence>
<dbReference type="EMBL" id="LK932466">
    <property type="protein sequence ID" value="CDS83340.1"/>
    <property type="molecule type" value="Genomic_DNA"/>
</dbReference>
<evidence type="ECO:0000313" key="13">
    <source>
        <dbReference type="EMBL" id="SJT03779.1"/>
    </source>
</evidence>
<proteinExistence type="predicted"/>
<organism evidence="9">
    <name type="scientific">Clostridioides difficile</name>
    <name type="common">Peptoclostridium difficile</name>
    <dbReference type="NCBI Taxonomy" id="1496"/>
    <lineage>
        <taxon>Bacteria</taxon>
        <taxon>Bacillati</taxon>
        <taxon>Bacillota</taxon>
        <taxon>Clostridia</taxon>
        <taxon>Peptostreptococcales</taxon>
        <taxon>Peptostreptococcaceae</taxon>
        <taxon>Clostridioides</taxon>
    </lineage>
</organism>
<feature type="transmembrane region" description="Helical" evidence="6">
    <location>
        <begin position="41"/>
        <end position="61"/>
    </location>
</feature>
<reference evidence="9" key="1">
    <citation type="submission" date="2014-07" db="EMBL/GenBank/DDBJ databases">
        <authorList>
            <person name="Monot Marc"/>
        </authorList>
    </citation>
    <scope>NUCLEOTIDE SEQUENCE</scope>
    <source>
        <strain evidence="10">7032989</strain>
        <strain evidence="9">7032994</strain>
    </source>
</reference>
<dbReference type="RefSeq" id="WP_003425157.1">
    <property type="nucleotide sequence ID" value="NZ_AP025558.1"/>
</dbReference>
<evidence type="ECO:0000256" key="1">
    <source>
        <dbReference type="ARBA" id="ARBA00004651"/>
    </source>
</evidence>
<evidence type="ECO:0000313" key="9">
    <source>
        <dbReference type="EMBL" id="CDS83449.1"/>
    </source>
</evidence>
<name>A0A068ZXJ9_CLODI</name>
<dbReference type="PATRIC" id="fig|1496.1371.peg.2961"/>
<evidence type="ECO:0000256" key="6">
    <source>
        <dbReference type="SAM" id="Phobius"/>
    </source>
</evidence>
<sequence length="66" mass="7539">MENLMEYLPLLVPVIILDLILIITALVHVLRHPNYKIGNKAIWIIVVLFISLIGPILYFTIGRGEE</sequence>
<keyword evidence="5 6" id="KW-0472">Membrane</keyword>
<evidence type="ECO:0000313" key="16">
    <source>
        <dbReference type="Proteomes" id="UP000411588"/>
    </source>
</evidence>
<evidence type="ECO:0000256" key="5">
    <source>
        <dbReference type="ARBA" id="ARBA00023136"/>
    </source>
</evidence>
<evidence type="ECO:0000313" key="11">
    <source>
        <dbReference type="EMBL" id="HBH1540839.1"/>
    </source>
</evidence>
<dbReference type="InterPro" id="IPR027379">
    <property type="entry name" value="CLS_N"/>
</dbReference>
<evidence type="ECO:0000256" key="4">
    <source>
        <dbReference type="ARBA" id="ARBA00022989"/>
    </source>
</evidence>
<dbReference type="Proteomes" id="UP000189137">
    <property type="component" value="Unassembled WGS sequence"/>
</dbReference>
<evidence type="ECO:0000313" key="10">
    <source>
        <dbReference type="EMBL" id="CDS99640.1"/>
    </source>
</evidence>
<dbReference type="KEGG" id="pdf:CD630DERM_02921"/>
<reference evidence="14 16" key="3">
    <citation type="submission" date="2019-02" db="EMBL/GenBank/DDBJ databases">
        <authorList>
            <consortium name="Pathogen Informatics"/>
        </authorList>
    </citation>
    <scope>NUCLEOTIDE SEQUENCE [LARGE SCALE GENOMIC DNA]</scope>
    <source>
        <strain evidence="14">Clo34</strain>
        <strain evidence="16">clo34</strain>
        <strain evidence="13 15">VRECD0157</strain>
    </source>
</reference>
<evidence type="ECO:0000313" key="15">
    <source>
        <dbReference type="Proteomes" id="UP000189137"/>
    </source>
</evidence>
<dbReference type="EMBL" id="LK932349">
    <property type="protein sequence ID" value="CDS83449.1"/>
    <property type="molecule type" value="Genomic_DNA"/>
</dbReference>
<feature type="transmembrane region" description="Helical" evidence="6">
    <location>
        <begin position="7"/>
        <end position="29"/>
    </location>
</feature>
<dbReference type="EMBL" id="DAEPXK010000002">
    <property type="protein sequence ID" value="HBH1540839.1"/>
    <property type="molecule type" value="Genomic_DNA"/>
</dbReference>
<dbReference type="GeneID" id="66352849"/>
<dbReference type="Proteomes" id="UP000411588">
    <property type="component" value="Unassembled WGS sequence"/>
</dbReference>
<keyword evidence="2" id="KW-1003">Cell membrane</keyword>
<dbReference type="Proteomes" id="UP000879542">
    <property type="component" value="Unassembled WGS sequence"/>
</dbReference>
<dbReference type="AlphaFoldDB" id="A0A068ZXJ9"/>
<evidence type="ECO:0000256" key="3">
    <source>
        <dbReference type="ARBA" id="ARBA00022692"/>
    </source>
</evidence>
<evidence type="ECO:0000313" key="12">
    <source>
        <dbReference type="EMBL" id="HBH2619754.1"/>
    </source>
</evidence>
<protein>
    <submittedName>
        <fullName evidence="13">Negative regulatory protein yxlE</fullName>
    </submittedName>
    <submittedName>
        <fullName evidence="11">PLDc_N domain-containing protein</fullName>
    </submittedName>
</protein>
<evidence type="ECO:0000256" key="2">
    <source>
        <dbReference type="ARBA" id="ARBA00022475"/>
    </source>
</evidence>
<reference evidence="11" key="4">
    <citation type="submission" date="2021-06" db="EMBL/GenBank/DDBJ databases">
        <authorList>
            <consortium name="NCBI Pathogen Detection Project"/>
        </authorList>
    </citation>
    <scope>NUCLEOTIDE SEQUENCE</scope>
    <source>
        <strain evidence="12">Clostridioides</strain>
        <strain evidence="11">HN1000</strain>
    </source>
</reference>
<dbReference type="EMBL" id="CAADAN010000013">
    <property type="protein sequence ID" value="VFD34576.1"/>
    <property type="molecule type" value="Genomic_DNA"/>
</dbReference>
<keyword evidence="3 6" id="KW-0812">Transmembrane</keyword>
<evidence type="ECO:0000259" key="7">
    <source>
        <dbReference type="Pfam" id="PF13396"/>
    </source>
</evidence>
<dbReference type="EMBL" id="LK932861">
    <property type="protein sequence ID" value="CDS99640.1"/>
    <property type="molecule type" value="Genomic_DNA"/>
</dbReference>
<dbReference type="GO" id="GO:0005886">
    <property type="term" value="C:plasma membrane"/>
    <property type="evidence" value="ECO:0007669"/>
    <property type="project" value="UniProtKB-SubCell"/>
</dbReference>
<accession>A0A068ZXJ9</accession>
<dbReference type="Proteomes" id="UP000878956">
    <property type="component" value="Unassembled WGS sequence"/>
</dbReference>
<dbReference type="EMBL" id="DAEQIJ010000005">
    <property type="protein sequence ID" value="HBH2619754.1"/>
    <property type="molecule type" value="Genomic_DNA"/>
</dbReference>
<gene>
    <name evidence="13" type="primary">yxlE</name>
    <name evidence="10" type="ORF">BN1095_210215</name>
    <name evidence="8" type="ORF">BN1096_170006</name>
    <name evidence="9" type="ORF">BN1097_150004</name>
    <name evidence="11" type="ORF">KRM00_000292</name>
    <name evidence="12" type="ORF">KRQ00_001506</name>
    <name evidence="14" type="ORF">SAMEA1402399_03163</name>
    <name evidence="13" type="ORF">SAMEA3375112_03462</name>
</gene>